<dbReference type="CDD" id="cd04186">
    <property type="entry name" value="GT_2_like_c"/>
    <property type="match status" value="1"/>
</dbReference>
<keyword evidence="3 5" id="KW-0808">Transferase</keyword>
<sequence length="338" mass="38013">MPELSIVIVAYNSLADLSRCLPTLARAARNLAHEVILVDNYGHDHLADWVKTHYPAGRFIANPVNSGYAGGNNLGIGQATGTWTLLLNPDTELEPDSLDRLMATARQNPDAFITPKLLNPDGTINACGNQMQYTGVTSCRGLNQPASAYVAIEEVPLLSGAALLAPTRALRELGGFEESYFMYFEDTDLSLRARLAAYTLLCEPRAVITHYYRLGMSPDKFYYLERNRLLTFLRVFSRSTLMRLLPALLLTEALMWSFTLRGVSYMSARFRAYQWIWQHGAVIRKQHQQIQRQRRVSDRQVLQNSLVALPFDQLVGGGVGKVLNALLQPIYRLLRPRL</sequence>
<dbReference type="Proteomes" id="UP000290407">
    <property type="component" value="Unassembled WGS sequence"/>
</dbReference>
<keyword evidence="6" id="KW-1185">Reference proteome</keyword>
<evidence type="ECO:0000256" key="1">
    <source>
        <dbReference type="ARBA" id="ARBA00006739"/>
    </source>
</evidence>
<name>A0A4Q2ULV4_9BACT</name>
<feature type="domain" description="Glycosyltransferase 2-like" evidence="4">
    <location>
        <begin position="5"/>
        <end position="125"/>
    </location>
</feature>
<dbReference type="PANTHER" id="PTHR43179:SF12">
    <property type="entry name" value="GALACTOFURANOSYLTRANSFERASE GLFT2"/>
    <property type="match status" value="1"/>
</dbReference>
<keyword evidence="2" id="KW-0328">Glycosyltransferase</keyword>
<evidence type="ECO:0000256" key="2">
    <source>
        <dbReference type="ARBA" id="ARBA00022676"/>
    </source>
</evidence>
<dbReference type="Gene3D" id="3.90.550.10">
    <property type="entry name" value="Spore Coat Polysaccharide Biosynthesis Protein SpsA, Chain A"/>
    <property type="match status" value="1"/>
</dbReference>
<evidence type="ECO:0000313" key="5">
    <source>
        <dbReference type="EMBL" id="RYC67819.1"/>
    </source>
</evidence>
<evidence type="ECO:0000313" key="6">
    <source>
        <dbReference type="Proteomes" id="UP000290407"/>
    </source>
</evidence>
<dbReference type="InterPro" id="IPR029044">
    <property type="entry name" value="Nucleotide-diphossugar_trans"/>
</dbReference>
<comment type="similarity">
    <text evidence="1">Belongs to the glycosyltransferase 2 family.</text>
</comment>
<organism evidence="5 6">
    <name type="scientific">Spirosoma sordidisoli</name>
    <dbReference type="NCBI Taxonomy" id="2502893"/>
    <lineage>
        <taxon>Bacteria</taxon>
        <taxon>Pseudomonadati</taxon>
        <taxon>Bacteroidota</taxon>
        <taxon>Cytophagia</taxon>
        <taxon>Cytophagales</taxon>
        <taxon>Cytophagaceae</taxon>
        <taxon>Spirosoma</taxon>
    </lineage>
</organism>
<gene>
    <name evidence="5" type="ORF">EQG79_23475</name>
</gene>
<dbReference type="Pfam" id="PF00535">
    <property type="entry name" value="Glycos_transf_2"/>
    <property type="match status" value="1"/>
</dbReference>
<comment type="caution">
    <text evidence="5">The sequence shown here is derived from an EMBL/GenBank/DDBJ whole genome shotgun (WGS) entry which is preliminary data.</text>
</comment>
<dbReference type="GO" id="GO:0016757">
    <property type="term" value="F:glycosyltransferase activity"/>
    <property type="evidence" value="ECO:0007669"/>
    <property type="project" value="UniProtKB-KW"/>
</dbReference>
<accession>A0A4Q2ULV4</accession>
<dbReference type="AlphaFoldDB" id="A0A4Q2ULV4"/>
<evidence type="ECO:0000259" key="4">
    <source>
        <dbReference type="Pfam" id="PF00535"/>
    </source>
</evidence>
<dbReference type="InterPro" id="IPR001173">
    <property type="entry name" value="Glyco_trans_2-like"/>
</dbReference>
<evidence type="ECO:0000256" key="3">
    <source>
        <dbReference type="ARBA" id="ARBA00022679"/>
    </source>
</evidence>
<protein>
    <submittedName>
        <fullName evidence="5">Glycosyltransferase family 2 protein</fullName>
    </submittedName>
</protein>
<proteinExistence type="inferred from homology"/>
<reference evidence="5 6" key="1">
    <citation type="submission" date="2019-01" db="EMBL/GenBank/DDBJ databases">
        <title>Spirosoma flava sp. nov., a propanil-degrading bacterium isolated from herbicide-contaminated soil.</title>
        <authorList>
            <person name="Zhang L."/>
            <person name="Jiang J.-D."/>
        </authorList>
    </citation>
    <scope>NUCLEOTIDE SEQUENCE [LARGE SCALE GENOMIC DNA]</scope>
    <source>
        <strain evidence="5 6">TY50</strain>
    </source>
</reference>
<dbReference type="SUPFAM" id="SSF53448">
    <property type="entry name" value="Nucleotide-diphospho-sugar transferases"/>
    <property type="match status" value="1"/>
</dbReference>
<dbReference type="EMBL" id="SBLB01000007">
    <property type="protein sequence ID" value="RYC67819.1"/>
    <property type="molecule type" value="Genomic_DNA"/>
</dbReference>
<dbReference type="PANTHER" id="PTHR43179">
    <property type="entry name" value="RHAMNOSYLTRANSFERASE WBBL"/>
    <property type="match status" value="1"/>
</dbReference>